<organism evidence="1 2">
    <name type="scientific">Dothistroma septosporum (strain NZE10 / CBS 128990)</name>
    <name type="common">Red band needle blight fungus</name>
    <name type="synonym">Mycosphaerella pini</name>
    <dbReference type="NCBI Taxonomy" id="675120"/>
    <lineage>
        <taxon>Eukaryota</taxon>
        <taxon>Fungi</taxon>
        <taxon>Dikarya</taxon>
        <taxon>Ascomycota</taxon>
        <taxon>Pezizomycotina</taxon>
        <taxon>Dothideomycetes</taxon>
        <taxon>Dothideomycetidae</taxon>
        <taxon>Mycosphaerellales</taxon>
        <taxon>Mycosphaerellaceae</taxon>
        <taxon>Dothistroma</taxon>
    </lineage>
</organism>
<reference evidence="2" key="1">
    <citation type="journal article" date="2012" name="PLoS Genet.">
        <title>The genomes of the fungal plant pathogens Cladosporium fulvum and Dothistroma septosporum reveal adaptation to different hosts and lifestyles but also signatures of common ancestry.</title>
        <authorList>
            <person name="de Wit P.J.G.M."/>
            <person name="van der Burgt A."/>
            <person name="Oekmen B."/>
            <person name="Stergiopoulos I."/>
            <person name="Abd-Elsalam K.A."/>
            <person name="Aerts A.L."/>
            <person name="Bahkali A.H."/>
            <person name="Beenen H.G."/>
            <person name="Chettri P."/>
            <person name="Cox M.P."/>
            <person name="Datema E."/>
            <person name="de Vries R.P."/>
            <person name="Dhillon B."/>
            <person name="Ganley A.R."/>
            <person name="Griffiths S.A."/>
            <person name="Guo Y."/>
            <person name="Hamelin R.C."/>
            <person name="Henrissat B."/>
            <person name="Kabir M.S."/>
            <person name="Jashni M.K."/>
            <person name="Kema G."/>
            <person name="Klaubauf S."/>
            <person name="Lapidus A."/>
            <person name="Levasseur A."/>
            <person name="Lindquist E."/>
            <person name="Mehrabi R."/>
            <person name="Ohm R.A."/>
            <person name="Owen T.J."/>
            <person name="Salamov A."/>
            <person name="Schwelm A."/>
            <person name="Schijlen E."/>
            <person name="Sun H."/>
            <person name="van den Burg H.A."/>
            <person name="van Ham R.C.H.J."/>
            <person name="Zhang S."/>
            <person name="Goodwin S.B."/>
            <person name="Grigoriev I.V."/>
            <person name="Collemare J."/>
            <person name="Bradshaw R.E."/>
        </authorList>
    </citation>
    <scope>NUCLEOTIDE SEQUENCE [LARGE SCALE GENOMIC DNA]</scope>
    <source>
        <strain evidence="2">NZE10 / CBS 128990</strain>
    </source>
</reference>
<proteinExistence type="predicted"/>
<name>M2XIT8_DOTSN</name>
<gene>
    <name evidence="1" type="ORF">DOTSEDRAFT_28528</name>
</gene>
<keyword evidence="2" id="KW-1185">Reference proteome</keyword>
<dbReference type="Proteomes" id="UP000016933">
    <property type="component" value="Unassembled WGS sequence"/>
</dbReference>
<protein>
    <submittedName>
        <fullName evidence="1">Uncharacterized protein</fullName>
    </submittedName>
</protein>
<dbReference type="EMBL" id="KB446545">
    <property type="protein sequence ID" value="EME39367.1"/>
    <property type="molecule type" value="Genomic_DNA"/>
</dbReference>
<sequence>MIYDLCPKGRRNEVQDRCKFVSTCTSPLNLKLLCRQSNHEVKARASNLRSLTFLGRHPRHECSRHELNVQHWPLYSRVGIICHFGDWWHPKDHVRNAADLTRFLPHLHPEQQVKVYLRFGSLEYPKWQIRAEHFSDTAQRAVVQMYIPGLEQMPAYEWITGRPVMQWSQEEGSFIDVPASEIGSMVLQHGHGHGKAFRLLQTLRSSFASHDPEKETPHDE</sequence>
<evidence type="ECO:0000313" key="1">
    <source>
        <dbReference type="EMBL" id="EME39367.1"/>
    </source>
</evidence>
<reference evidence="1 2" key="2">
    <citation type="journal article" date="2012" name="PLoS Pathog.">
        <title>Diverse lifestyles and strategies of plant pathogenesis encoded in the genomes of eighteen Dothideomycetes fungi.</title>
        <authorList>
            <person name="Ohm R.A."/>
            <person name="Feau N."/>
            <person name="Henrissat B."/>
            <person name="Schoch C.L."/>
            <person name="Horwitz B.A."/>
            <person name="Barry K.W."/>
            <person name="Condon B.J."/>
            <person name="Copeland A.C."/>
            <person name="Dhillon B."/>
            <person name="Glaser F."/>
            <person name="Hesse C.N."/>
            <person name="Kosti I."/>
            <person name="LaButti K."/>
            <person name="Lindquist E.A."/>
            <person name="Lucas S."/>
            <person name="Salamov A.A."/>
            <person name="Bradshaw R.E."/>
            <person name="Ciuffetti L."/>
            <person name="Hamelin R.C."/>
            <person name="Kema G.H.J."/>
            <person name="Lawrence C."/>
            <person name="Scott J.A."/>
            <person name="Spatafora J.W."/>
            <person name="Turgeon B.G."/>
            <person name="de Wit P.J.G.M."/>
            <person name="Zhong S."/>
            <person name="Goodwin S.B."/>
            <person name="Grigoriev I.V."/>
        </authorList>
    </citation>
    <scope>NUCLEOTIDE SEQUENCE [LARGE SCALE GENOMIC DNA]</scope>
    <source>
        <strain evidence="2">NZE10 / CBS 128990</strain>
    </source>
</reference>
<accession>M2XIT8</accession>
<evidence type="ECO:0000313" key="2">
    <source>
        <dbReference type="Proteomes" id="UP000016933"/>
    </source>
</evidence>
<dbReference type="HOGENOM" id="CLU_1255965_0_0_1"/>
<dbReference type="AlphaFoldDB" id="M2XIT8"/>